<organism evidence="3 4">
    <name type="scientific">Streblomastix strix</name>
    <dbReference type="NCBI Taxonomy" id="222440"/>
    <lineage>
        <taxon>Eukaryota</taxon>
        <taxon>Metamonada</taxon>
        <taxon>Preaxostyla</taxon>
        <taxon>Oxymonadida</taxon>
        <taxon>Streblomastigidae</taxon>
        <taxon>Streblomastix</taxon>
    </lineage>
</organism>
<dbReference type="Proteomes" id="UP000324800">
    <property type="component" value="Unassembled WGS sequence"/>
</dbReference>
<name>A0A5J4U4A1_9EUKA</name>
<feature type="region of interest" description="Disordered" evidence="1">
    <location>
        <begin position="102"/>
        <end position="128"/>
    </location>
</feature>
<evidence type="ECO:0000256" key="2">
    <source>
        <dbReference type="SAM" id="Phobius"/>
    </source>
</evidence>
<proteinExistence type="predicted"/>
<protein>
    <submittedName>
        <fullName evidence="3">Uncharacterized protein</fullName>
    </submittedName>
</protein>
<feature type="non-terminal residue" evidence="3">
    <location>
        <position position="244"/>
    </location>
</feature>
<feature type="transmembrane region" description="Helical" evidence="2">
    <location>
        <begin position="225"/>
        <end position="242"/>
    </location>
</feature>
<accession>A0A5J4U4A1</accession>
<evidence type="ECO:0000313" key="3">
    <source>
        <dbReference type="EMBL" id="KAA6364970.1"/>
    </source>
</evidence>
<keyword evidence="2" id="KW-0472">Membrane</keyword>
<evidence type="ECO:0000313" key="4">
    <source>
        <dbReference type="Proteomes" id="UP000324800"/>
    </source>
</evidence>
<sequence length="244" mass="27910">MSEKRAIEAAKDKGVFVWPHKEQHKGYFQTPHKYPFTNNQNYQLTSPYTEILKSSNNPILSDREIISPEVKSQKLQTKKLIDLREFTQLSDKEKRDKYSLFASKSLEGSEKQPSKESSSQSDTPPLAQSAPEIVTSVELIDHQTVQDQMEELFRLDGITEGQIGVPLIQGPMGIDLSSSHNSLESTSEQNGAVNYIYMITRYLQHHETYYVLCALSTSLYHQRHIMVSFVLTFLCFLMLLDLQS</sequence>
<keyword evidence="2" id="KW-0812">Transmembrane</keyword>
<dbReference type="EMBL" id="SNRW01021001">
    <property type="protein sequence ID" value="KAA6364970.1"/>
    <property type="molecule type" value="Genomic_DNA"/>
</dbReference>
<evidence type="ECO:0000256" key="1">
    <source>
        <dbReference type="SAM" id="MobiDB-lite"/>
    </source>
</evidence>
<dbReference type="AlphaFoldDB" id="A0A5J4U4A1"/>
<keyword evidence="2" id="KW-1133">Transmembrane helix</keyword>
<reference evidence="3 4" key="1">
    <citation type="submission" date="2019-03" db="EMBL/GenBank/DDBJ databases">
        <title>Single cell metagenomics reveals metabolic interactions within the superorganism composed of flagellate Streblomastix strix and complex community of Bacteroidetes bacteria on its surface.</title>
        <authorList>
            <person name="Treitli S.C."/>
            <person name="Kolisko M."/>
            <person name="Husnik F."/>
            <person name="Keeling P."/>
            <person name="Hampl V."/>
        </authorList>
    </citation>
    <scope>NUCLEOTIDE SEQUENCE [LARGE SCALE GENOMIC DNA]</scope>
    <source>
        <strain evidence="3">ST1C</strain>
    </source>
</reference>
<comment type="caution">
    <text evidence="3">The sequence shown here is derived from an EMBL/GenBank/DDBJ whole genome shotgun (WGS) entry which is preliminary data.</text>
</comment>
<gene>
    <name evidence="3" type="ORF">EZS28_039503</name>
</gene>